<dbReference type="AlphaFoldDB" id="A0A401QF87"/>
<reference evidence="3 4" key="1">
    <citation type="journal article" date="2018" name="Nat. Ecol. Evol.">
        <title>Shark genomes provide insights into elasmobranch evolution and the origin of vertebrates.</title>
        <authorList>
            <person name="Hara Y"/>
            <person name="Yamaguchi K"/>
            <person name="Onimaru K"/>
            <person name="Kadota M"/>
            <person name="Koyanagi M"/>
            <person name="Keeley SD"/>
            <person name="Tatsumi K"/>
            <person name="Tanaka K"/>
            <person name="Motone F"/>
            <person name="Kageyama Y"/>
            <person name="Nozu R"/>
            <person name="Adachi N"/>
            <person name="Nishimura O"/>
            <person name="Nakagawa R"/>
            <person name="Tanegashima C"/>
            <person name="Kiyatake I"/>
            <person name="Matsumoto R"/>
            <person name="Murakumo K"/>
            <person name="Nishida K"/>
            <person name="Terakita A"/>
            <person name="Kuratani S"/>
            <person name="Sato K"/>
            <person name="Hyodo S Kuraku.S."/>
        </authorList>
    </citation>
    <scope>NUCLEOTIDE SEQUENCE [LARGE SCALE GENOMIC DNA]</scope>
</reference>
<dbReference type="InterPro" id="IPR018487">
    <property type="entry name" value="Hemopexin-like_repeat"/>
</dbReference>
<dbReference type="PROSITE" id="PS51642">
    <property type="entry name" value="HEMOPEXIN_2"/>
    <property type="match status" value="2"/>
</dbReference>
<evidence type="ECO:0000313" key="4">
    <source>
        <dbReference type="Proteomes" id="UP000288216"/>
    </source>
</evidence>
<organism evidence="3 4">
    <name type="scientific">Scyliorhinus torazame</name>
    <name type="common">Cloudy catshark</name>
    <name type="synonym">Catulus torazame</name>
    <dbReference type="NCBI Taxonomy" id="75743"/>
    <lineage>
        <taxon>Eukaryota</taxon>
        <taxon>Metazoa</taxon>
        <taxon>Chordata</taxon>
        <taxon>Craniata</taxon>
        <taxon>Vertebrata</taxon>
        <taxon>Chondrichthyes</taxon>
        <taxon>Elasmobranchii</taxon>
        <taxon>Galeomorphii</taxon>
        <taxon>Galeoidea</taxon>
        <taxon>Carcharhiniformes</taxon>
        <taxon>Scyliorhinidae</taxon>
        <taxon>Scyliorhinus</taxon>
    </lineage>
</organism>
<gene>
    <name evidence="3" type="ORF">scyTo_0024769</name>
</gene>
<dbReference type="GO" id="GO:0007160">
    <property type="term" value="P:cell-matrix adhesion"/>
    <property type="evidence" value="ECO:0007669"/>
    <property type="project" value="TreeGrafter"/>
</dbReference>
<protein>
    <submittedName>
        <fullName evidence="3">Uncharacterized protein</fullName>
    </submittedName>
</protein>
<dbReference type="SUPFAM" id="SSF50923">
    <property type="entry name" value="Hemopexin-like domain"/>
    <property type="match status" value="1"/>
</dbReference>
<evidence type="ECO:0000256" key="1">
    <source>
        <dbReference type="ARBA" id="ARBA00022729"/>
    </source>
</evidence>
<dbReference type="Proteomes" id="UP000288216">
    <property type="component" value="Unassembled WGS sequence"/>
</dbReference>
<dbReference type="InterPro" id="IPR051298">
    <property type="entry name" value="Heme_transport/Cell_adhesion"/>
</dbReference>
<dbReference type="STRING" id="75743.A0A401QF87"/>
<feature type="repeat" description="Hemopexin" evidence="2">
    <location>
        <begin position="28"/>
        <end position="78"/>
    </location>
</feature>
<feature type="non-terminal residue" evidence="3">
    <location>
        <position position="1"/>
    </location>
</feature>
<keyword evidence="1" id="KW-0732">Signal</keyword>
<dbReference type="PANTHER" id="PTHR22917:SF3">
    <property type="entry name" value="VITRONECTIN"/>
    <property type="match status" value="1"/>
</dbReference>
<dbReference type="EMBL" id="BFAA01055565">
    <property type="protein sequence ID" value="GCB84036.1"/>
    <property type="molecule type" value="Genomic_DNA"/>
</dbReference>
<feature type="repeat" description="Hemopexin" evidence="2">
    <location>
        <begin position="1"/>
        <end position="27"/>
    </location>
</feature>
<evidence type="ECO:0000313" key="3">
    <source>
        <dbReference type="EMBL" id="GCB84036.1"/>
    </source>
</evidence>
<dbReference type="OrthoDB" id="9898692at2759"/>
<dbReference type="GO" id="GO:0005178">
    <property type="term" value="F:integrin binding"/>
    <property type="evidence" value="ECO:0007669"/>
    <property type="project" value="TreeGrafter"/>
</dbReference>
<proteinExistence type="predicted"/>
<keyword evidence="4" id="KW-1185">Reference proteome</keyword>
<sequence>NESYWRFNDGILEDGFPKLIKNGFPGIPNNIDASLAVPASSIDGNERVYFFKGAFYWEYLFQNQPTQQDCAASSTSVPFARYTNIMDDSFEDFFLGIFGVRSRGNI</sequence>
<dbReference type="PANTHER" id="PTHR22917">
    <property type="entry name" value="HEMOPEXIN DOMAIN-CONTAINING PROTEIN"/>
    <property type="match status" value="1"/>
</dbReference>
<dbReference type="Pfam" id="PF00045">
    <property type="entry name" value="Hemopexin"/>
    <property type="match status" value="2"/>
</dbReference>
<dbReference type="GO" id="GO:0033627">
    <property type="term" value="P:cell adhesion mediated by integrin"/>
    <property type="evidence" value="ECO:0007669"/>
    <property type="project" value="TreeGrafter"/>
</dbReference>
<name>A0A401QF87_SCYTO</name>
<dbReference type="Gene3D" id="2.110.10.10">
    <property type="entry name" value="Hemopexin-like domain"/>
    <property type="match status" value="1"/>
</dbReference>
<evidence type="ECO:0000256" key="2">
    <source>
        <dbReference type="PROSITE-ProRule" id="PRU01011"/>
    </source>
</evidence>
<accession>A0A401QF87</accession>
<dbReference type="InterPro" id="IPR036375">
    <property type="entry name" value="Hemopexin-like_dom_sf"/>
</dbReference>
<dbReference type="GO" id="GO:0050840">
    <property type="term" value="F:extracellular matrix binding"/>
    <property type="evidence" value="ECO:0007669"/>
    <property type="project" value="TreeGrafter"/>
</dbReference>
<dbReference type="GO" id="GO:0005615">
    <property type="term" value="C:extracellular space"/>
    <property type="evidence" value="ECO:0007669"/>
    <property type="project" value="TreeGrafter"/>
</dbReference>
<comment type="caution">
    <text evidence="3">The sequence shown here is derived from an EMBL/GenBank/DDBJ whole genome shotgun (WGS) entry which is preliminary data.</text>
</comment>